<protein>
    <recommendedName>
        <fullName evidence="1">ABC-three component systems C-terminal domain-containing protein</fullName>
    </recommendedName>
</protein>
<gene>
    <name evidence="2" type="ORF">B0A70_06735</name>
    <name evidence="3" type="ORF">SAMN05421796_101815</name>
</gene>
<feature type="domain" description="ABC-three component systems C-terminal" evidence="1">
    <location>
        <begin position="138"/>
        <end position="268"/>
    </location>
</feature>
<dbReference type="InterPro" id="IPR046919">
    <property type="entry name" value="ABC-3C_CTD10"/>
</dbReference>
<dbReference type="EMBL" id="FTOJ01000001">
    <property type="protein sequence ID" value="SIS64934.1"/>
    <property type="molecule type" value="Genomic_DNA"/>
</dbReference>
<dbReference type="OrthoDB" id="5379188at2"/>
<proteinExistence type="predicted"/>
<dbReference type="AlphaFoldDB" id="A0A1N7KTP6"/>
<reference evidence="3" key="2">
    <citation type="submission" date="2017-01" db="EMBL/GenBank/DDBJ databases">
        <authorList>
            <person name="Mah S.A."/>
            <person name="Swanson W.J."/>
            <person name="Moy G.W."/>
            <person name="Vacquier V.D."/>
        </authorList>
    </citation>
    <scope>NUCLEOTIDE SEQUENCE [LARGE SCALE GENOMIC DNA]</scope>
    <source>
        <strain evidence="3">DSM 21068</strain>
    </source>
</reference>
<evidence type="ECO:0000313" key="4">
    <source>
        <dbReference type="Proteomes" id="UP000238314"/>
    </source>
</evidence>
<evidence type="ECO:0000313" key="3">
    <source>
        <dbReference type="EMBL" id="SIS64934.1"/>
    </source>
</evidence>
<dbReference type="Proteomes" id="UP000186246">
    <property type="component" value="Unassembled WGS sequence"/>
</dbReference>
<name>A0A1N7KTP6_9FLAO</name>
<evidence type="ECO:0000313" key="2">
    <source>
        <dbReference type="EMBL" id="PQA95011.1"/>
    </source>
</evidence>
<reference evidence="2 4" key="1">
    <citation type="submission" date="2016-11" db="EMBL/GenBank/DDBJ databases">
        <title>Whole genomes of Flavobacteriaceae.</title>
        <authorList>
            <person name="Stine C."/>
            <person name="Li C."/>
            <person name="Tadesse D."/>
        </authorList>
    </citation>
    <scope>NUCLEOTIDE SEQUENCE [LARGE SCALE GENOMIC DNA]</scope>
    <source>
        <strain evidence="2 4">DSM 21068</strain>
    </source>
</reference>
<keyword evidence="4" id="KW-1185">Reference proteome</keyword>
<accession>A0A1N7KTP6</accession>
<evidence type="ECO:0000259" key="1">
    <source>
        <dbReference type="Pfam" id="PF20275"/>
    </source>
</evidence>
<organism evidence="3">
    <name type="scientific">Chryseobacterium piscicola</name>
    <dbReference type="NCBI Taxonomy" id="551459"/>
    <lineage>
        <taxon>Bacteria</taxon>
        <taxon>Pseudomonadati</taxon>
        <taxon>Bacteroidota</taxon>
        <taxon>Flavobacteriia</taxon>
        <taxon>Flavobacteriales</taxon>
        <taxon>Weeksellaceae</taxon>
        <taxon>Chryseobacterium group</taxon>
        <taxon>Chryseobacterium</taxon>
    </lineage>
</organism>
<dbReference type="RefSeq" id="WP_076450005.1">
    <property type="nucleotide sequence ID" value="NZ_FTOJ01000001.1"/>
</dbReference>
<dbReference type="Pfam" id="PF20275">
    <property type="entry name" value="CTD10"/>
    <property type="match status" value="1"/>
</dbReference>
<dbReference type="STRING" id="551459.SAMN05421796_101815"/>
<sequence>MAKSKARDITEKTIKRLYALSGNQCAFPDCHISLLSSGSEINFSNICHIEAAEPGGQRYNATSNDDYRRSYENLVLLCANHHLETNDVAKYTEPILQEMKKNHEAKILKLISESNILVKYPSALNIIVGFVGKRIFDDTITEEPTNAPDTEDKILYNNVILFKPTIVQHRVYQGKLNKLYEEIEKQGSTKKEFVLQNIKSIYLKEKGKYKDLEEIRANADIIIENIENELWKIIENSSNPISDLPIEAIKIGLLIIMVDAFMRCNILEEPPKL</sequence>
<dbReference type="EMBL" id="MUGO01000008">
    <property type="protein sequence ID" value="PQA95011.1"/>
    <property type="molecule type" value="Genomic_DNA"/>
</dbReference>
<dbReference type="Proteomes" id="UP000238314">
    <property type="component" value="Unassembled WGS sequence"/>
</dbReference>